<evidence type="ECO:0000313" key="1">
    <source>
        <dbReference type="EMBL" id="AOZ63817.1"/>
    </source>
</evidence>
<evidence type="ECO:0000313" key="2">
    <source>
        <dbReference type="Proteomes" id="UP000224902"/>
    </source>
</evidence>
<dbReference type="Proteomes" id="UP000224902">
    <property type="component" value="Segment"/>
</dbReference>
<keyword evidence="2" id="KW-1185">Reference proteome</keyword>
<protein>
    <submittedName>
        <fullName evidence="1">Uncharacterized protein</fullName>
    </submittedName>
</protein>
<organism evidence="1 2">
    <name type="scientific">Rhodococcus phage Weasels2</name>
    <dbReference type="NCBI Taxonomy" id="1897437"/>
    <lineage>
        <taxon>Viruses</taxon>
        <taxon>Duplodnaviria</taxon>
        <taxon>Heunggongvirae</taxon>
        <taxon>Uroviricota</taxon>
        <taxon>Caudoviricetes</taxon>
        <taxon>Weaselvirus</taxon>
        <taxon>Weaselvirus weasel</taxon>
    </lineage>
</organism>
<gene>
    <name evidence="1" type="ORF">SEA_WEASELS2_239</name>
</gene>
<dbReference type="EMBL" id="KX774321">
    <property type="protein sequence ID" value="AOZ63817.1"/>
    <property type="molecule type" value="Genomic_DNA"/>
</dbReference>
<name>A0A1I9SAL1_9CAUD</name>
<reference evidence="2" key="1">
    <citation type="submission" date="2016-08" db="EMBL/GenBank/DDBJ databases">
        <authorList>
            <person name="Seilhamer J.J."/>
        </authorList>
    </citation>
    <scope>NUCLEOTIDE SEQUENCE [LARGE SCALE GENOMIC DNA]</scope>
</reference>
<proteinExistence type="predicted"/>
<accession>A0A1I9SAL1</accession>
<sequence length="55" mass="6355">MSNGDELDLIGDDTKEDVKMWIRNRKTINVELEDKDLVINVAHIAWATIEKAEEE</sequence>